<gene>
    <name evidence="2" type="ORF">BJ554DRAFT_5177</name>
</gene>
<organism evidence="2 3">
    <name type="scientific">Olpidium bornovanus</name>
    <dbReference type="NCBI Taxonomy" id="278681"/>
    <lineage>
        <taxon>Eukaryota</taxon>
        <taxon>Fungi</taxon>
        <taxon>Fungi incertae sedis</taxon>
        <taxon>Olpidiomycota</taxon>
        <taxon>Olpidiomycotina</taxon>
        <taxon>Olpidiomycetes</taxon>
        <taxon>Olpidiales</taxon>
        <taxon>Olpidiaceae</taxon>
        <taxon>Olpidium</taxon>
    </lineage>
</organism>
<evidence type="ECO:0000256" key="1">
    <source>
        <dbReference type="SAM" id="MobiDB-lite"/>
    </source>
</evidence>
<dbReference type="EMBL" id="JAEFCI010013421">
    <property type="protein sequence ID" value="KAG5455414.1"/>
    <property type="molecule type" value="Genomic_DNA"/>
</dbReference>
<feature type="non-terminal residue" evidence="2">
    <location>
        <position position="315"/>
    </location>
</feature>
<keyword evidence="3" id="KW-1185">Reference proteome</keyword>
<evidence type="ECO:0000313" key="2">
    <source>
        <dbReference type="EMBL" id="KAG5455414.1"/>
    </source>
</evidence>
<sequence length="315" mass="33315">MDGAALPPAGAAANSGGAPGGALDPAAASAAVDPAVLRRYLEELLPLVLGGDTHGDRADSHSTLADGAGALSKFVSDQQCHVLYIHKERYGARDGQCPVKVPHGTPNTVGTLAVIKTSSVIDPVRPLQGQLQLTNLPGAASVDVLGGVGSGPYEALHSYIHYAVSPFFNAYVSSKQAPTDTTATRARDEKDSKLGAHVRHHAGIPMTKKKIAELELSLLHLQQNVEIPDISLTIHPAVQRAVNQVSEFAAVRVQPKWNPRLTQGTRVVIDAVEPKLLADSSFQNRLQADVNGWIKEIQKVTNLSRDPASGTAIQE</sequence>
<name>A0A8H7ZJ48_9FUNG</name>
<dbReference type="Proteomes" id="UP000673691">
    <property type="component" value="Unassembled WGS sequence"/>
</dbReference>
<evidence type="ECO:0000313" key="3">
    <source>
        <dbReference type="Proteomes" id="UP000673691"/>
    </source>
</evidence>
<feature type="region of interest" description="Disordered" evidence="1">
    <location>
        <begin position="1"/>
        <end position="25"/>
    </location>
</feature>
<proteinExistence type="predicted"/>
<dbReference type="OrthoDB" id="447173at2759"/>
<comment type="caution">
    <text evidence="2">The sequence shown here is derived from an EMBL/GenBank/DDBJ whole genome shotgun (WGS) entry which is preliminary data.</text>
</comment>
<accession>A0A8H7ZJ48</accession>
<protein>
    <submittedName>
        <fullName evidence="2">Uncharacterized protein</fullName>
    </submittedName>
</protein>
<dbReference type="AlphaFoldDB" id="A0A8H7ZJ48"/>
<reference evidence="2 3" key="1">
    <citation type="journal article" name="Sci. Rep.">
        <title>Genome-scale phylogenetic analyses confirm Olpidium as the closest living zoosporic fungus to the non-flagellated, terrestrial fungi.</title>
        <authorList>
            <person name="Chang Y."/>
            <person name="Rochon D."/>
            <person name="Sekimoto S."/>
            <person name="Wang Y."/>
            <person name="Chovatia M."/>
            <person name="Sandor L."/>
            <person name="Salamov A."/>
            <person name="Grigoriev I.V."/>
            <person name="Stajich J.E."/>
            <person name="Spatafora J.W."/>
        </authorList>
    </citation>
    <scope>NUCLEOTIDE SEQUENCE [LARGE SCALE GENOMIC DNA]</scope>
    <source>
        <strain evidence="2">S191</strain>
    </source>
</reference>